<keyword evidence="3" id="KW-1185">Reference proteome</keyword>
<reference evidence="3" key="1">
    <citation type="journal article" date="2019" name="Int. J. Syst. Evol. Microbiol.">
        <title>The Global Catalogue of Microorganisms (GCM) 10K type strain sequencing project: providing services to taxonomists for standard genome sequencing and annotation.</title>
        <authorList>
            <consortium name="The Broad Institute Genomics Platform"/>
            <consortium name="The Broad Institute Genome Sequencing Center for Infectious Disease"/>
            <person name="Wu L."/>
            <person name="Ma J."/>
        </authorList>
    </citation>
    <scope>NUCLEOTIDE SEQUENCE [LARGE SCALE GENOMIC DNA]</scope>
    <source>
        <strain evidence="3">JCM 15503</strain>
    </source>
</reference>
<dbReference type="Proteomes" id="UP001500279">
    <property type="component" value="Unassembled WGS sequence"/>
</dbReference>
<gene>
    <name evidence="2" type="ORF">GCM10009107_61610</name>
</gene>
<dbReference type="EMBL" id="BAAAEW010000049">
    <property type="protein sequence ID" value="GAA0770133.1"/>
    <property type="molecule type" value="Genomic_DNA"/>
</dbReference>
<dbReference type="NCBIfam" id="TIGR03803">
    <property type="entry name" value="Gloeo_Verruco"/>
    <property type="match status" value="7"/>
</dbReference>
<organism evidence="2 3">
    <name type="scientific">Ideonella azotifigens</name>
    <dbReference type="NCBI Taxonomy" id="513160"/>
    <lineage>
        <taxon>Bacteria</taxon>
        <taxon>Pseudomonadati</taxon>
        <taxon>Pseudomonadota</taxon>
        <taxon>Betaproteobacteria</taxon>
        <taxon>Burkholderiales</taxon>
        <taxon>Sphaerotilaceae</taxon>
        <taxon>Ideonella</taxon>
    </lineage>
</organism>
<dbReference type="Gene3D" id="2.130.10.10">
    <property type="entry name" value="YVTN repeat-like/Quinoprotein amine dehydrogenase"/>
    <property type="match status" value="1"/>
</dbReference>
<keyword evidence="1" id="KW-0732">Signal</keyword>
<name>A0ABN1KL59_9BURK</name>
<dbReference type="RefSeq" id="WP_141289538.1">
    <property type="nucleotide sequence ID" value="NZ_BAAAEW010000049.1"/>
</dbReference>
<evidence type="ECO:0000313" key="3">
    <source>
        <dbReference type="Proteomes" id="UP001500279"/>
    </source>
</evidence>
<accession>A0ABN1KL59</accession>
<dbReference type="SUPFAM" id="SSF63829">
    <property type="entry name" value="Calcium-dependent phosphotriesterase"/>
    <property type="match status" value="1"/>
</dbReference>
<dbReference type="InterPro" id="IPR022519">
    <property type="entry name" value="Gloeo/Verruco_rpt"/>
</dbReference>
<protein>
    <submittedName>
        <fullName evidence="2">Uncharacterized protein</fullName>
    </submittedName>
</protein>
<dbReference type="InterPro" id="IPR015943">
    <property type="entry name" value="WD40/YVTN_repeat-like_dom_sf"/>
</dbReference>
<evidence type="ECO:0000256" key="1">
    <source>
        <dbReference type="SAM" id="SignalP"/>
    </source>
</evidence>
<evidence type="ECO:0000313" key="2">
    <source>
        <dbReference type="EMBL" id="GAA0770133.1"/>
    </source>
</evidence>
<sequence>MSRNIADVVLGGSKRRFTGLTLASLLAITSWGLHGTALAADPTTVIASMPGAEKGAQPYGAMVQAPDGYVYGTALTNSPDSGWGLVFRVKTNGSGYKVVHTFDGSTEGGSPRGDLMVGSDGSVYGNASTGQGAAQYGSLWKYVPGGKFKLLHVFNGSDGAYPGGALVQDSKGLLYGFAIGGGEFGRGAIFKMQPSGEKFTVIHSFAGDASGGNPHGLALGTDNLLYGVTSSGGNTGEGVAFKMARDGSGFQVLHSFDSTVESINPQASLVTNPADGYVYGTTNSNGADYGSVYRFNGAGNFQTVLKFDDITNGEFPTSPLVVGPNGHLYGSAPYGGPSRSYGTLIEIDPATSKLVGVVSLTDSAFAVQAGLTKGSDGMLYVPAYAGGANSAGAILKVDPAAFPAPILPKPAVQFYIDQINPPMTTSNTTPGKLMKLAWYSQYADSCAVTGTWDSGQVATEGTKTIRQTELGDYPYVLTCSNAQGSTSSTQVLHVLPKP</sequence>
<feature type="chain" id="PRO_5046609363" evidence="1">
    <location>
        <begin position="40"/>
        <end position="498"/>
    </location>
</feature>
<comment type="caution">
    <text evidence="2">The sequence shown here is derived from an EMBL/GenBank/DDBJ whole genome shotgun (WGS) entry which is preliminary data.</text>
</comment>
<feature type="signal peptide" evidence="1">
    <location>
        <begin position="1"/>
        <end position="39"/>
    </location>
</feature>
<proteinExistence type="predicted"/>